<dbReference type="InterPro" id="IPR027417">
    <property type="entry name" value="P-loop_NTPase"/>
</dbReference>
<dbReference type="GO" id="GO:0005524">
    <property type="term" value="F:ATP binding"/>
    <property type="evidence" value="ECO:0007669"/>
    <property type="project" value="UniProtKB-KW"/>
</dbReference>
<dbReference type="Proteomes" id="UP000007151">
    <property type="component" value="Unassembled WGS sequence"/>
</dbReference>
<dbReference type="GO" id="GO:0017111">
    <property type="term" value="F:ribonucleoside triphosphate phosphatase activity"/>
    <property type="evidence" value="ECO:0007669"/>
    <property type="project" value="InterPro"/>
</dbReference>
<reference evidence="4 5" key="1">
    <citation type="journal article" date="2011" name="Cell">
        <title>The monarch butterfly genome yields insights into long-distance migration.</title>
        <authorList>
            <person name="Zhan S."/>
            <person name="Merlin C."/>
            <person name="Boore J.L."/>
            <person name="Reppert S.M."/>
        </authorList>
    </citation>
    <scope>NUCLEOTIDE SEQUENCE [LARGE SCALE GENOMIC DNA]</scope>
    <source>
        <strain evidence="4">F-2</strain>
    </source>
</reference>
<dbReference type="HAMAP" id="MF_00796">
    <property type="entry name" value="NTPase_1"/>
    <property type="match status" value="1"/>
</dbReference>
<dbReference type="STRING" id="278856.A0A212EI73"/>
<gene>
    <name evidence="4" type="ORF">KGM_200282</name>
</gene>
<evidence type="ECO:0000313" key="4">
    <source>
        <dbReference type="EMBL" id="OWR41186.1"/>
    </source>
</evidence>
<dbReference type="KEGG" id="dpl:KGM_200282"/>
<proteinExistence type="inferred from homology"/>
<evidence type="ECO:0000256" key="1">
    <source>
        <dbReference type="ARBA" id="ARBA00022741"/>
    </source>
</evidence>
<keyword evidence="1" id="KW-0547">Nucleotide-binding</keyword>
<dbReference type="PANTHER" id="PTHR43146">
    <property type="entry name" value="CANCER-RELATED NUCLEOSIDE-TRIPHOSPHATASE"/>
    <property type="match status" value="1"/>
</dbReference>
<keyword evidence="5" id="KW-1185">Reference proteome</keyword>
<name>A0A212EI73_DANPL</name>
<dbReference type="InterPro" id="IPR004948">
    <property type="entry name" value="Nuc-triphosphatase_THEP1"/>
</dbReference>
<dbReference type="NCBIfam" id="NF010248">
    <property type="entry name" value="PRK13695.1"/>
    <property type="match status" value="1"/>
</dbReference>
<dbReference type="PANTHER" id="PTHR43146:SF1">
    <property type="entry name" value="CANCER-RELATED NUCLEOSIDE-TRIPHOSPHATASE"/>
    <property type="match status" value="1"/>
</dbReference>
<sequence>MFFILTGDPGVGKTTLIKKIVSILNRKGIKTKGFYTEEVRNNGVREGFDIVTLNGVRGKLARDQNFLTIKSKYTVGKYGVLVKEFEDISLASLEKLNCSERDVMVIDEIGKMEFFSTSFKFRIKDIFSSECENIVLATIPSRKSDPIIESIRNDKRSYVWMVLKKVTRENRNVLHDEIVNKISSII</sequence>
<keyword evidence="3" id="KW-0067">ATP-binding</keyword>
<protein>
    <submittedName>
        <fullName evidence="4">ATP binding protein</fullName>
    </submittedName>
</protein>
<keyword evidence="2" id="KW-0378">Hydrolase</keyword>
<dbReference type="InParanoid" id="A0A212EI73"/>
<dbReference type="AlphaFoldDB" id="A0A212EI73"/>
<organism evidence="4 5">
    <name type="scientific">Danaus plexippus plexippus</name>
    <dbReference type="NCBI Taxonomy" id="278856"/>
    <lineage>
        <taxon>Eukaryota</taxon>
        <taxon>Metazoa</taxon>
        <taxon>Ecdysozoa</taxon>
        <taxon>Arthropoda</taxon>
        <taxon>Hexapoda</taxon>
        <taxon>Insecta</taxon>
        <taxon>Pterygota</taxon>
        <taxon>Neoptera</taxon>
        <taxon>Endopterygota</taxon>
        <taxon>Lepidoptera</taxon>
        <taxon>Glossata</taxon>
        <taxon>Ditrysia</taxon>
        <taxon>Papilionoidea</taxon>
        <taxon>Nymphalidae</taxon>
        <taxon>Danainae</taxon>
        <taxon>Danaini</taxon>
        <taxon>Danaina</taxon>
        <taxon>Danaus</taxon>
        <taxon>Danaus</taxon>
    </lineage>
</organism>
<evidence type="ECO:0000256" key="2">
    <source>
        <dbReference type="ARBA" id="ARBA00022801"/>
    </source>
</evidence>
<comment type="caution">
    <text evidence="4">The sequence shown here is derived from an EMBL/GenBank/DDBJ whole genome shotgun (WGS) entry which is preliminary data.</text>
</comment>
<evidence type="ECO:0000256" key="3">
    <source>
        <dbReference type="ARBA" id="ARBA00022840"/>
    </source>
</evidence>
<dbReference type="FunCoup" id="A0A212EI73">
    <property type="interactions" value="692"/>
</dbReference>
<dbReference type="EMBL" id="AGBW02014684">
    <property type="protein sequence ID" value="OWR41186.1"/>
    <property type="molecule type" value="Genomic_DNA"/>
</dbReference>
<dbReference type="Gene3D" id="3.40.50.300">
    <property type="entry name" value="P-loop containing nucleotide triphosphate hydrolases"/>
    <property type="match status" value="1"/>
</dbReference>
<accession>A0A212EI73</accession>
<dbReference type="Pfam" id="PF03266">
    <property type="entry name" value="NTPase_1"/>
    <property type="match status" value="1"/>
</dbReference>
<dbReference type="eggNOG" id="ENOG502QVJ8">
    <property type="taxonomic scope" value="Eukaryota"/>
</dbReference>
<dbReference type="SUPFAM" id="SSF52540">
    <property type="entry name" value="P-loop containing nucleoside triphosphate hydrolases"/>
    <property type="match status" value="1"/>
</dbReference>
<evidence type="ECO:0000313" key="5">
    <source>
        <dbReference type="Proteomes" id="UP000007151"/>
    </source>
</evidence>